<keyword evidence="2" id="KW-1185">Reference proteome</keyword>
<dbReference type="Gene3D" id="3.20.20.140">
    <property type="entry name" value="Metal-dependent hydrolases"/>
    <property type="match status" value="1"/>
</dbReference>
<evidence type="ECO:0008006" key="3">
    <source>
        <dbReference type="Google" id="ProtNLM"/>
    </source>
</evidence>
<sequence length="382" mass="42004">MSVTAKAKSGFRSDEEDLLRRGRKLISESIEHGVTSMRAHVEVDTIVGLSGIDAALQLKEEFKSVCDIQIAGKLNLIVARPSISRSTAPAFAQERLFSSVDDSEPGENYHLLLEAIDRDGVEVIGSAPYVEASIAHAKTNLVLILEAASSRSLHVDFHLDYNLDATSEPLIYELIARVKEAGHNRPGRHPKRRITIGHATRLQLFTVEQWRDLMERIGDLPITFIALPNSDMYMQGREATNTPLGAPRSTLRVPYLAREYGLEVAMSVNNVGNAFTPQGSLDPLALCPFGVAIFQAATPKDLETLLRSVTITSKVALGMEDVSPDLYPQVGDQADFVILHGNETLTQAALNPSYDRTTIKAGVIVAQRQTERFIYGRPSRVF</sequence>
<dbReference type="InterPro" id="IPR052349">
    <property type="entry name" value="Metallo-hydrolase_Enzymes"/>
</dbReference>
<accession>A0ABR3FT34</accession>
<comment type="caution">
    <text evidence="1">The sequence shown here is derived from an EMBL/GenBank/DDBJ whole genome shotgun (WGS) entry which is preliminary data.</text>
</comment>
<organism evidence="1 2">
    <name type="scientific">Marasmius crinis-equi</name>
    <dbReference type="NCBI Taxonomy" id="585013"/>
    <lineage>
        <taxon>Eukaryota</taxon>
        <taxon>Fungi</taxon>
        <taxon>Dikarya</taxon>
        <taxon>Basidiomycota</taxon>
        <taxon>Agaricomycotina</taxon>
        <taxon>Agaricomycetes</taxon>
        <taxon>Agaricomycetidae</taxon>
        <taxon>Agaricales</taxon>
        <taxon>Marasmiineae</taxon>
        <taxon>Marasmiaceae</taxon>
        <taxon>Marasmius</taxon>
    </lineage>
</organism>
<dbReference type="PANTHER" id="PTHR32027:SF0">
    <property type="entry name" value="CYTOSINE DEAMINASE"/>
    <property type="match status" value="1"/>
</dbReference>
<gene>
    <name evidence="1" type="ORF">V5O48_003370</name>
</gene>
<protein>
    <recommendedName>
        <fullName evidence="3">Cytosine deaminase</fullName>
    </recommendedName>
</protein>
<name>A0ABR3FT34_9AGAR</name>
<dbReference type="EMBL" id="JBAHYK010000091">
    <property type="protein sequence ID" value="KAL0578627.1"/>
    <property type="molecule type" value="Genomic_DNA"/>
</dbReference>
<evidence type="ECO:0000313" key="1">
    <source>
        <dbReference type="EMBL" id="KAL0578627.1"/>
    </source>
</evidence>
<evidence type="ECO:0000313" key="2">
    <source>
        <dbReference type="Proteomes" id="UP001465976"/>
    </source>
</evidence>
<dbReference type="InterPro" id="IPR032466">
    <property type="entry name" value="Metal_Hydrolase"/>
</dbReference>
<dbReference type="Proteomes" id="UP001465976">
    <property type="component" value="Unassembled WGS sequence"/>
</dbReference>
<dbReference type="PANTHER" id="PTHR32027">
    <property type="entry name" value="CYTOSINE DEAMINASE"/>
    <property type="match status" value="1"/>
</dbReference>
<reference evidence="1 2" key="1">
    <citation type="submission" date="2024-02" db="EMBL/GenBank/DDBJ databases">
        <title>A draft genome for the cacao thread blight pathogen Marasmius crinis-equi.</title>
        <authorList>
            <person name="Cohen S.P."/>
            <person name="Baruah I.K."/>
            <person name="Amoako-Attah I."/>
            <person name="Bukari Y."/>
            <person name="Meinhardt L.W."/>
            <person name="Bailey B.A."/>
        </authorList>
    </citation>
    <scope>NUCLEOTIDE SEQUENCE [LARGE SCALE GENOMIC DNA]</scope>
    <source>
        <strain evidence="1 2">GH-76</strain>
    </source>
</reference>
<dbReference type="SUPFAM" id="SSF51556">
    <property type="entry name" value="Metallo-dependent hydrolases"/>
    <property type="match status" value="1"/>
</dbReference>
<proteinExistence type="predicted"/>